<reference evidence="2 3" key="1">
    <citation type="journal article" date="2015" name="Stand. Genomic Sci.">
        <title>Genomic Encyclopedia of Bacterial and Archaeal Type Strains, Phase III: the genomes of soil and plant-associated and newly described type strains.</title>
        <authorList>
            <person name="Whitman W.B."/>
            <person name="Woyke T."/>
            <person name="Klenk H.P."/>
            <person name="Zhou Y."/>
            <person name="Lilburn T.G."/>
            <person name="Beck B.J."/>
            <person name="De Vos P."/>
            <person name="Vandamme P."/>
            <person name="Eisen J.A."/>
            <person name="Garrity G."/>
            <person name="Hugenholtz P."/>
            <person name="Kyrpides N.C."/>
        </authorList>
    </citation>
    <scope>NUCLEOTIDE SEQUENCE [LARGE SCALE GENOMIC DNA]</scope>
    <source>
        <strain evidence="2 3">CGMCC 1.2546</strain>
    </source>
</reference>
<protein>
    <submittedName>
        <fullName evidence="2">4-hydroxyphenylacetate 3-monooxygenase</fullName>
    </submittedName>
</protein>
<dbReference type="InterPro" id="IPR024719">
    <property type="entry name" value="HpaB/PvcC/4-BUDH_C"/>
</dbReference>
<dbReference type="Gene3D" id="1.20.140.10">
    <property type="entry name" value="Butyryl-CoA Dehydrogenase, subunit A, domain 3"/>
    <property type="match status" value="1"/>
</dbReference>
<dbReference type="InterPro" id="IPR004925">
    <property type="entry name" value="HpaB/PvcC/4-BUDH"/>
</dbReference>
<dbReference type="GO" id="GO:0016627">
    <property type="term" value="F:oxidoreductase activity, acting on the CH-CH group of donors"/>
    <property type="evidence" value="ECO:0007669"/>
    <property type="project" value="InterPro"/>
</dbReference>
<dbReference type="PANTHER" id="PTHR36117">
    <property type="entry name" value="4-HYDROXYPHENYLACETATE 3-MONOOXYGENASE-RELATED"/>
    <property type="match status" value="1"/>
</dbReference>
<organism evidence="2 3">
    <name type="scientific">Mesorhizobium tianshanense</name>
    <dbReference type="NCBI Taxonomy" id="39844"/>
    <lineage>
        <taxon>Bacteria</taxon>
        <taxon>Pseudomonadati</taxon>
        <taxon>Pseudomonadota</taxon>
        <taxon>Alphaproteobacteria</taxon>
        <taxon>Hyphomicrobiales</taxon>
        <taxon>Phyllobacteriaceae</taxon>
        <taxon>Mesorhizobium</taxon>
    </lineage>
</organism>
<keyword evidence="2" id="KW-0560">Oxidoreductase</keyword>
<gene>
    <name evidence="2" type="ORF">IQ26_06851</name>
</gene>
<dbReference type="Proteomes" id="UP000317122">
    <property type="component" value="Unassembled WGS sequence"/>
</dbReference>
<dbReference type="Pfam" id="PF03241">
    <property type="entry name" value="HpaB"/>
    <property type="match status" value="1"/>
</dbReference>
<dbReference type="SUPFAM" id="SSF47203">
    <property type="entry name" value="Acyl-CoA dehydrogenase C-terminal domain-like"/>
    <property type="match status" value="1"/>
</dbReference>
<proteinExistence type="predicted"/>
<evidence type="ECO:0000313" key="3">
    <source>
        <dbReference type="Proteomes" id="UP000317122"/>
    </source>
</evidence>
<dbReference type="InterPro" id="IPR036250">
    <property type="entry name" value="AcylCo_DH-like_C"/>
</dbReference>
<name>A0A562MNU9_9HYPH</name>
<dbReference type="PANTHER" id="PTHR36117:SF3">
    <property type="entry name" value="4-HYDROXYPHENYLACETATE 3-MONOOXYGENASE-RELATED"/>
    <property type="match status" value="1"/>
</dbReference>
<dbReference type="EMBL" id="VLKT01000072">
    <property type="protein sequence ID" value="TWI21478.1"/>
    <property type="molecule type" value="Genomic_DNA"/>
</dbReference>
<evidence type="ECO:0000313" key="2">
    <source>
        <dbReference type="EMBL" id="TWI21478.1"/>
    </source>
</evidence>
<dbReference type="RefSeq" id="WP_145722809.1">
    <property type="nucleotide sequence ID" value="NZ_BSPF01000096.1"/>
</dbReference>
<dbReference type="AlphaFoldDB" id="A0A562MNU9"/>
<feature type="domain" description="HpaB/PvcC/4-BUDH C-terminal" evidence="1">
    <location>
        <begin position="5"/>
        <end position="77"/>
    </location>
</feature>
<keyword evidence="2" id="KW-0503">Monooxygenase</keyword>
<evidence type="ECO:0000259" key="1">
    <source>
        <dbReference type="Pfam" id="PF03241"/>
    </source>
</evidence>
<dbReference type="GO" id="GO:0004497">
    <property type="term" value="F:monooxygenase activity"/>
    <property type="evidence" value="ECO:0007669"/>
    <property type="project" value="UniProtKB-KW"/>
</dbReference>
<sequence>MACHLKPYLEKYLRGSDGRSVYDRSKTMKLLWDAIGSEFGARHELDELNYFGQPEVSHLYAVQNSRTDHAPALVEACMNEYDLSGWTVDDMFNPGDVSTVRRA</sequence>
<dbReference type="OrthoDB" id="7233724at2"/>
<comment type="caution">
    <text evidence="2">The sequence shown here is derived from an EMBL/GenBank/DDBJ whole genome shotgun (WGS) entry which is preliminary data.</text>
</comment>
<keyword evidence="3" id="KW-1185">Reference proteome</keyword>
<accession>A0A562MNU9</accession>